<sequence>MSRDTPAESNSSPNMSHYQILNVAPDATLDEIRRSYQLLALRFHPDKLSLQNCSIAQEESAASADQFIRIDEAWKVLRDEEARRVYDAELMQRTCREEYFVNEVLRRADFRHEQEEDYYYHTCRCGGLYVLPENLGADESCYIACDECSLVVQVNAK</sequence>
<keyword evidence="4" id="KW-0408">Iron</keyword>
<dbReference type="Pfam" id="PF00226">
    <property type="entry name" value="DnaJ"/>
    <property type="match status" value="1"/>
</dbReference>
<dbReference type="InterPro" id="IPR036869">
    <property type="entry name" value="J_dom_sf"/>
</dbReference>
<dbReference type="SMART" id="SM00271">
    <property type="entry name" value="DnaJ"/>
    <property type="match status" value="1"/>
</dbReference>
<dbReference type="InterPro" id="IPR001623">
    <property type="entry name" value="DnaJ_domain"/>
</dbReference>
<evidence type="ECO:0000313" key="7">
    <source>
        <dbReference type="EMBL" id="EAT47995.1"/>
    </source>
</evidence>
<dbReference type="SUPFAM" id="SSF144217">
    <property type="entry name" value="CSL zinc finger"/>
    <property type="match status" value="1"/>
</dbReference>
<evidence type="ECO:0000256" key="1">
    <source>
        <dbReference type="ARBA" id="ARBA00006169"/>
    </source>
</evidence>
<proteinExistence type="inferred from homology"/>
<dbReference type="AlphaFoldDB" id="A0A1S4EXB1"/>
<reference evidence="7" key="1">
    <citation type="submission" date="2005-10" db="EMBL/GenBank/DDBJ databases">
        <authorList>
            <person name="Loftus B.J."/>
            <person name="Nene V.M."/>
            <person name="Hannick L.I."/>
            <person name="Bidwell S."/>
            <person name="Haas B."/>
            <person name="Amedeo P."/>
            <person name="Orvis J."/>
            <person name="Wortman J.R."/>
            <person name="White O.R."/>
            <person name="Salzberg S."/>
            <person name="Shumway M."/>
            <person name="Koo H."/>
            <person name="Zhao Y."/>
            <person name="Holmes M."/>
            <person name="Miller J."/>
            <person name="Schatz M."/>
            <person name="Pop M."/>
            <person name="Pai G."/>
            <person name="Utterback T."/>
            <person name="Rogers Y.-H."/>
            <person name="Kravitz S."/>
            <person name="Fraser C.M."/>
        </authorList>
    </citation>
    <scope>NUCLEOTIDE SEQUENCE</scope>
    <source>
        <strain evidence="7">Liverpool</strain>
    </source>
</reference>
<dbReference type="GO" id="GO:0008198">
    <property type="term" value="F:ferrous iron binding"/>
    <property type="evidence" value="ECO:0007669"/>
    <property type="project" value="TreeGrafter"/>
</dbReference>
<evidence type="ECO:0000313" key="8">
    <source>
        <dbReference type="Proteomes" id="UP000682892"/>
    </source>
</evidence>
<dbReference type="PROSITE" id="PS51074">
    <property type="entry name" value="DPH_MB"/>
    <property type="match status" value="1"/>
</dbReference>
<dbReference type="PROSITE" id="PS50076">
    <property type="entry name" value="DNAJ_2"/>
    <property type="match status" value="1"/>
</dbReference>
<dbReference type="HOGENOM" id="CLU_017633_7_2_1"/>
<dbReference type="Proteomes" id="UP000682892">
    <property type="component" value="Chromosome 3"/>
</dbReference>
<dbReference type="Pfam" id="PF05207">
    <property type="entry name" value="Zn_ribbon_CSL"/>
    <property type="match status" value="1"/>
</dbReference>
<comment type="similarity">
    <text evidence="1">Belongs to the DPH4 family.</text>
</comment>
<keyword evidence="3" id="KW-0862">Zinc</keyword>
<dbReference type="CDD" id="cd06257">
    <property type="entry name" value="DnaJ"/>
    <property type="match status" value="1"/>
</dbReference>
<evidence type="ECO:0000256" key="4">
    <source>
        <dbReference type="ARBA" id="ARBA00023004"/>
    </source>
</evidence>
<dbReference type="Gene3D" id="1.10.287.110">
    <property type="entry name" value="DnaJ domain"/>
    <property type="match status" value="1"/>
</dbReference>
<evidence type="ECO:0000259" key="6">
    <source>
        <dbReference type="PROSITE" id="PS51074"/>
    </source>
</evidence>
<accession>A0A1S4EXB1</accession>
<name>A0A1S4EXB1_AEDAE</name>
<keyword evidence="2" id="KW-0479">Metal-binding</keyword>
<dbReference type="Gene3D" id="3.10.660.10">
    <property type="entry name" value="DPH Zinc finger"/>
    <property type="match status" value="1"/>
</dbReference>
<protein>
    <submittedName>
        <fullName evidence="7">AAEL000936-PA</fullName>
    </submittedName>
</protein>
<gene>
    <name evidence="7" type="ORF">AaeL_AAEL000936</name>
</gene>
<dbReference type="KEGG" id="aag:5567488"/>
<dbReference type="InterPro" id="IPR036671">
    <property type="entry name" value="DPH_MB_sf"/>
</dbReference>
<dbReference type="PANTHER" id="PTHR45255">
    <property type="entry name" value="DNAJ HOMOLOG SUBFAMILY C MEMBER 24"/>
    <property type="match status" value="1"/>
</dbReference>
<evidence type="ECO:0000256" key="3">
    <source>
        <dbReference type="ARBA" id="ARBA00022833"/>
    </source>
</evidence>
<feature type="domain" description="DPH-type MB" evidence="6">
    <location>
        <begin position="101"/>
        <end position="157"/>
    </location>
</feature>
<dbReference type="EMBL" id="CH477204">
    <property type="protein sequence ID" value="EAT47995.1"/>
    <property type="molecule type" value="Genomic_DNA"/>
</dbReference>
<dbReference type="PANTHER" id="PTHR45255:SF1">
    <property type="entry name" value="DNAJ HOMOLOG SUBFAMILY C MEMBER 24"/>
    <property type="match status" value="1"/>
</dbReference>
<evidence type="ECO:0000256" key="2">
    <source>
        <dbReference type="ARBA" id="ARBA00022723"/>
    </source>
</evidence>
<dbReference type="SUPFAM" id="SSF46565">
    <property type="entry name" value="Chaperone J-domain"/>
    <property type="match status" value="1"/>
</dbReference>
<reference evidence="7" key="3">
    <citation type="submission" date="2012-09" db="EMBL/GenBank/DDBJ databases">
        <authorList>
            <consortium name="VectorBase"/>
        </authorList>
    </citation>
    <scope>NUCLEOTIDE SEQUENCE</scope>
    <source>
        <strain evidence="7">Liverpool</strain>
    </source>
</reference>
<dbReference type="PRINTS" id="PR00625">
    <property type="entry name" value="JDOMAIN"/>
</dbReference>
<feature type="domain" description="J" evidence="5">
    <location>
        <begin position="16"/>
        <end position="90"/>
    </location>
</feature>
<reference evidence="7" key="2">
    <citation type="journal article" date="2007" name="Science">
        <title>Genome sequence of Aedes aegypti, a major arbovirus vector.</title>
        <authorList>
            <person name="Nene V."/>
            <person name="Wortman J.R."/>
            <person name="Lawson D."/>
            <person name="Haas B."/>
            <person name="Kodira C."/>
            <person name="Tu Z.J."/>
            <person name="Loftus B."/>
            <person name="Xi Z."/>
            <person name="Megy K."/>
            <person name="Grabherr M."/>
            <person name="Ren Q."/>
            <person name="Zdobnov E.M."/>
            <person name="Lobo N.F."/>
            <person name="Campbell K.S."/>
            <person name="Brown S.E."/>
            <person name="Bonaldo M.F."/>
            <person name="Zhu J."/>
            <person name="Sinkins S.P."/>
            <person name="Hogenkamp D.G."/>
            <person name="Amedeo P."/>
            <person name="Arensburger P."/>
            <person name="Atkinson P.W."/>
            <person name="Bidwell S."/>
            <person name="Biedler J."/>
            <person name="Birney E."/>
            <person name="Bruggner R.V."/>
            <person name="Costas J."/>
            <person name="Coy M.R."/>
            <person name="Crabtree J."/>
            <person name="Crawford M."/>
            <person name="Debruyn B."/>
            <person name="Decaprio D."/>
            <person name="Eiglmeier K."/>
            <person name="Eisenstadt E."/>
            <person name="El-Dorry H."/>
            <person name="Gelbart W.M."/>
            <person name="Gomes S.L."/>
            <person name="Hammond M."/>
            <person name="Hannick L.I."/>
            <person name="Hogan J.R."/>
            <person name="Holmes M.H."/>
            <person name="Jaffe D."/>
            <person name="Johnston J.S."/>
            <person name="Kennedy R.C."/>
            <person name="Koo H."/>
            <person name="Kravitz S."/>
            <person name="Kriventseva E.V."/>
            <person name="Kulp D."/>
            <person name="Labutti K."/>
            <person name="Lee E."/>
            <person name="Li S."/>
            <person name="Lovin D.D."/>
            <person name="Mao C."/>
            <person name="Mauceli E."/>
            <person name="Menck C.F."/>
            <person name="Miller J.R."/>
            <person name="Montgomery P."/>
            <person name="Mori A."/>
            <person name="Nascimento A.L."/>
            <person name="Naveira H.F."/>
            <person name="Nusbaum C."/>
            <person name="O'leary S."/>
            <person name="Orvis J."/>
            <person name="Pertea M."/>
            <person name="Quesneville H."/>
            <person name="Reidenbach K.R."/>
            <person name="Rogers Y.H."/>
            <person name="Roth C.W."/>
            <person name="Schneider J.R."/>
            <person name="Schatz M."/>
            <person name="Shumway M."/>
            <person name="Stanke M."/>
            <person name="Stinson E.O."/>
            <person name="Tubio J.M."/>
            <person name="Vanzee J.P."/>
            <person name="Verjovski-Almeida S."/>
            <person name="Werner D."/>
            <person name="White O."/>
            <person name="Wyder S."/>
            <person name="Zeng Q."/>
            <person name="Zhao Q."/>
            <person name="Zhao Y."/>
            <person name="Hill C.A."/>
            <person name="Raikhel A.S."/>
            <person name="Soares M.B."/>
            <person name="Knudson D.L."/>
            <person name="Lee N.H."/>
            <person name="Galagan J."/>
            <person name="Salzberg S.L."/>
            <person name="Paulsen I.T."/>
            <person name="Dimopoulos G."/>
            <person name="Collins F.H."/>
            <person name="Birren B."/>
            <person name="Fraser-Liggett C.M."/>
            <person name="Severson D.W."/>
        </authorList>
    </citation>
    <scope>NUCLEOTIDE SEQUENCE [LARGE SCALE GENOMIC DNA]</scope>
    <source>
        <strain evidence="7">Liverpool</strain>
    </source>
</reference>
<dbReference type="OrthoDB" id="66964at2759"/>
<organism evidence="7 8">
    <name type="scientific">Aedes aegypti</name>
    <name type="common">Yellowfever mosquito</name>
    <name type="synonym">Culex aegypti</name>
    <dbReference type="NCBI Taxonomy" id="7159"/>
    <lineage>
        <taxon>Eukaryota</taxon>
        <taxon>Metazoa</taxon>
        <taxon>Ecdysozoa</taxon>
        <taxon>Arthropoda</taxon>
        <taxon>Hexapoda</taxon>
        <taxon>Insecta</taxon>
        <taxon>Pterygota</taxon>
        <taxon>Neoptera</taxon>
        <taxon>Endopterygota</taxon>
        <taxon>Diptera</taxon>
        <taxon>Nematocera</taxon>
        <taxon>Culicoidea</taxon>
        <taxon>Culicidae</taxon>
        <taxon>Culicinae</taxon>
        <taxon>Aedini</taxon>
        <taxon>Aedes</taxon>
        <taxon>Stegomyia</taxon>
    </lineage>
</organism>
<evidence type="ECO:0000259" key="5">
    <source>
        <dbReference type="PROSITE" id="PS50076"/>
    </source>
</evidence>
<dbReference type="OMA" id="LEDMTWE"/>
<dbReference type="GO" id="GO:0001671">
    <property type="term" value="F:ATPase activator activity"/>
    <property type="evidence" value="ECO:0007669"/>
    <property type="project" value="TreeGrafter"/>
</dbReference>
<dbReference type="InterPro" id="IPR007872">
    <property type="entry name" value="DPH_MB_dom"/>
</dbReference>